<feature type="transmembrane region" description="Helical" evidence="1">
    <location>
        <begin position="21"/>
        <end position="40"/>
    </location>
</feature>
<keyword evidence="3" id="KW-1185">Reference proteome</keyword>
<gene>
    <name evidence="2" type="ORF">HH303_03850</name>
</gene>
<keyword evidence="1" id="KW-0472">Membrane</keyword>
<dbReference type="EMBL" id="JABBNT010000001">
    <property type="protein sequence ID" value="NMM43597.1"/>
    <property type="molecule type" value="Genomic_DNA"/>
</dbReference>
<protein>
    <submittedName>
        <fullName evidence="2">Uncharacterized protein</fullName>
    </submittedName>
</protein>
<dbReference type="AlphaFoldDB" id="A0A7Y0HF48"/>
<dbReference type="Proteomes" id="UP000539372">
    <property type="component" value="Unassembled WGS sequence"/>
</dbReference>
<name>A0A7Y0HF48_9PROT</name>
<proteinExistence type="predicted"/>
<accession>A0A7Y0HF48</accession>
<evidence type="ECO:0000313" key="3">
    <source>
        <dbReference type="Proteomes" id="UP000539372"/>
    </source>
</evidence>
<keyword evidence="1" id="KW-1133">Transmembrane helix</keyword>
<evidence type="ECO:0000256" key="1">
    <source>
        <dbReference type="SAM" id="Phobius"/>
    </source>
</evidence>
<dbReference type="RefSeq" id="WP_169623863.1">
    <property type="nucleotide sequence ID" value="NZ_JABBNT010000001.1"/>
</dbReference>
<sequence length="195" mass="21397">MNIEESNHDWSVTIPVAQRSRLGITILAWGLFVAACLWFGNVLGNPGKASIGIFVIIASLFLLAVLQSVNAYFIGAGLRGQIVLSRDGFSVGNGWRGRKQYSWTDVARFGDMLVSPNDGSSTLRIGFFGNPPKEGMTEHFTEFPEELAIPQDRAVALLDYVRELPAAEREFLPKDLDACLSKVPALEARSERPDA</sequence>
<evidence type="ECO:0000313" key="2">
    <source>
        <dbReference type="EMBL" id="NMM43597.1"/>
    </source>
</evidence>
<keyword evidence="1" id="KW-0812">Transmembrane</keyword>
<feature type="transmembrane region" description="Helical" evidence="1">
    <location>
        <begin position="52"/>
        <end position="74"/>
    </location>
</feature>
<organism evidence="2 3">
    <name type="scientific">Pacificispira spongiicola</name>
    <dbReference type="NCBI Taxonomy" id="2729598"/>
    <lineage>
        <taxon>Bacteria</taxon>
        <taxon>Pseudomonadati</taxon>
        <taxon>Pseudomonadota</taxon>
        <taxon>Alphaproteobacteria</taxon>
        <taxon>Rhodospirillales</taxon>
        <taxon>Rhodospirillaceae</taxon>
        <taxon>Pacificispira</taxon>
    </lineage>
</organism>
<reference evidence="2 3" key="1">
    <citation type="submission" date="2020-04" db="EMBL/GenBank/DDBJ databases">
        <title>Rhodospirillaceae bacterium KN72 isolated from deep sea.</title>
        <authorList>
            <person name="Zhang D.-C."/>
        </authorList>
    </citation>
    <scope>NUCLEOTIDE SEQUENCE [LARGE SCALE GENOMIC DNA]</scope>
    <source>
        <strain evidence="2 3">KN72</strain>
    </source>
</reference>
<comment type="caution">
    <text evidence="2">The sequence shown here is derived from an EMBL/GenBank/DDBJ whole genome shotgun (WGS) entry which is preliminary data.</text>
</comment>